<name>A0AC61PNX4_9FIRM</name>
<reference evidence="1" key="1">
    <citation type="submission" date="2017-04" db="EMBL/GenBank/DDBJ databases">
        <authorList>
            <person name="Varghese N."/>
            <person name="Submissions S."/>
        </authorList>
    </citation>
    <scope>NUCLEOTIDE SEQUENCE</scope>
    <source>
        <strain evidence="1">WTE2008</strain>
    </source>
</reference>
<evidence type="ECO:0000313" key="1">
    <source>
        <dbReference type="EMBL" id="SMC79583.1"/>
    </source>
</evidence>
<protein>
    <submittedName>
        <fullName evidence="1">UPF0042 nucleotide-binding protein</fullName>
    </submittedName>
</protein>
<organism evidence="1 2">
    <name type="scientific">Aristaeella lactis</name>
    <dbReference type="NCBI Taxonomy" id="3046383"/>
    <lineage>
        <taxon>Bacteria</taxon>
        <taxon>Bacillati</taxon>
        <taxon>Bacillota</taxon>
        <taxon>Clostridia</taxon>
        <taxon>Eubacteriales</taxon>
        <taxon>Aristaeellaceae</taxon>
        <taxon>Aristaeella</taxon>
    </lineage>
</organism>
<evidence type="ECO:0000313" key="2">
    <source>
        <dbReference type="Proteomes" id="UP000192328"/>
    </source>
</evidence>
<accession>A0AC61PNX4</accession>
<comment type="caution">
    <text evidence="1">The sequence shown here is derived from an EMBL/GenBank/DDBJ whole genome shotgun (WGS) entry which is preliminary data.</text>
</comment>
<gene>
    <name evidence="1" type="ORF">SAMN06297397_2541</name>
</gene>
<sequence length="300" mass="34062">MRYLIVTGQSGAGKTACVRYLEDKGSFCMDNMPPMMLPKLIEAFDTTPVKHQTVTIAVDVRSGEFFDANAVAKMIRELRVMGHQIEVIFMEASDETLLDRYKETRREHPLCQEGLTLTEAIVEERTRLQPLRETAGYVIDTTNMTARAMKKTLDKALGDLSDTEPPLRAEVLSFGFKRGLPRQADLVADVRFLPNPFYIDTLCRHSGLDEDVRSFVMDHPTTKEFMQRYTELLDFLIPHYKEEGKRRLVIAIGCTGGAHRSVAIAEAIAQYLRDKGLPTEIVHRDLLLEQARWTTPVEEA</sequence>
<dbReference type="EMBL" id="FWXZ01000006">
    <property type="protein sequence ID" value="SMC79583.1"/>
    <property type="molecule type" value="Genomic_DNA"/>
</dbReference>
<dbReference type="Proteomes" id="UP000192328">
    <property type="component" value="Unassembled WGS sequence"/>
</dbReference>
<proteinExistence type="predicted"/>
<keyword evidence="2" id="KW-1185">Reference proteome</keyword>